<proteinExistence type="predicted"/>
<gene>
    <name evidence="1" type="ORF">NPIL_477611</name>
</gene>
<sequence>MDVNVEQLRNGQLLLCNLSRCSARVRLNNDPELVVLNYKMTTLIEAPKFLDPMFTQLSLTVSGPYCHLILRAVSAAVHPISNTHNEIARICFPSLITLSI</sequence>
<dbReference type="AlphaFoldDB" id="A0A8X6U331"/>
<evidence type="ECO:0000313" key="2">
    <source>
        <dbReference type="Proteomes" id="UP000887013"/>
    </source>
</evidence>
<organism evidence="1 2">
    <name type="scientific">Nephila pilipes</name>
    <name type="common">Giant wood spider</name>
    <name type="synonym">Nephila maculata</name>
    <dbReference type="NCBI Taxonomy" id="299642"/>
    <lineage>
        <taxon>Eukaryota</taxon>
        <taxon>Metazoa</taxon>
        <taxon>Ecdysozoa</taxon>
        <taxon>Arthropoda</taxon>
        <taxon>Chelicerata</taxon>
        <taxon>Arachnida</taxon>
        <taxon>Araneae</taxon>
        <taxon>Araneomorphae</taxon>
        <taxon>Entelegynae</taxon>
        <taxon>Araneoidea</taxon>
        <taxon>Nephilidae</taxon>
        <taxon>Nephila</taxon>
    </lineage>
</organism>
<dbReference type="EMBL" id="BMAW01023919">
    <property type="protein sequence ID" value="GFT85406.1"/>
    <property type="molecule type" value="Genomic_DNA"/>
</dbReference>
<dbReference type="Proteomes" id="UP000887013">
    <property type="component" value="Unassembled WGS sequence"/>
</dbReference>
<evidence type="ECO:0000313" key="1">
    <source>
        <dbReference type="EMBL" id="GFT85406.1"/>
    </source>
</evidence>
<accession>A0A8X6U331</accession>
<keyword evidence="2" id="KW-1185">Reference proteome</keyword>
<name>A0A8X6U331_NEPPI</name>
<reference evidence="1" key="1">
    <citation type="submission" date="2020-08" db="EMBL/GenBank/DDBJ databases">
        <title>Multicomponent nature underlies the extraordinary mechanical properties of spider dragline silk.</title>
        <authorList>
            <person name="Kono N."/>
            <person name="Nakamura H."/>
            <person name="Mori M."/>
            <person name="Yoshida Y."/>
            <person name="Ohtoshi R."/>
            <person name="Malay A.D."/>
            <person name="Moran D.A.P."/>
            <person name="Tomita M."/>
            <person name="Numata K."/>
            <person name="Arakawa K."/>
        </authorList>
    </citation>
    <scope>NUCLEOTIDE SEQUENCE</scope>
</reference>
<protein>
    <submittedName>
        <fullName evidence="1">Uncharacterized protein</fullName>
    </submittedName>
</protein>
<comment type="caution">
    <text evidence="1">The sequence shown here is derived from an EMBL/GenBank/DDBJ whole genome shotgun (WGS) entry which is preliminary data.</text>
</comment>